<evidence type="ECO:0000313" key="2">
    <source>
        <dbReference type="EMBL" id="SJL12758.1"/>
    </source>
</evidence>
<protein>
    <submittedName>
        <fullName evidence="2">Uncharacterized protein</fullName>
    </submittedName>
</protein>
<proteinExistence type="predicted"/>
<dbReference type="EMBL" id="FUEG01000018">
    <property type="protein sequence ID" value="SJL12758.1"/>
    <property type="molecule type" value="Genomic_DNA"/>
</dbReference>
<reference evidence="3" key="1">
    <citation type="journal article" date="2017" name="Nat. Ecol. Evol.">
        <title>Genome expansion and lineage-specific genetic innovations in the forest pathogenic fungi Armillaria.</title>
        <authorList>
            <person name="Sipos G."/>
            <person name="Prasanna A.N."/>
            <person name="Walter M.C."/>
            <person name="O'Connor E."/>
            <person name="Balint B."/>
            <person name="Krizsan K."/>
            <person name="Kiss B."/>
            <person name="Hess J."/>
            <person name="Varga T."/>
            <person name="Slot J."/>
            <person name="Riley R."/>
            <person name="Boka B."/>
            <person name="Rigling D."/>
            <person name="Barry K."/>
            <person name="Lee J."/>
            <person name="Mihaltcheva S."/>
            <person name="LaButti K."/>
            <person name="Lipzen A."/>
            <person name="Waldron R."/>
            <person name="Moloney N.M."/>
            <person name="Sperisen C."/>
            <person name="Kredics L."/>
            <person name="Vagvoelgyi C."/>
            <person name="Patrignani A."/>
            <person name="Fitzpatrick D."/>
            <person name="Nagy I."/>
            <person name="Doyle S."/>
            <person name="Anderson J.B."/>
            <person name="Grigoriev I.V."/>
            <person name="Gueldener U."/>
            <person name="Muensterkoetter M."/>
            <person name="Nagy L.G."/>
        </authorList>
    </citation>
    <scope>NUCLEOTIDE SEQUENCE [LARGE SCALE GENOMIC DNA]</scope>
    <source>
        <strain evidence="3">C18/9</strain>
    </source>
</reference>
<name>A0A284RVG2_ARMOS</name>
<feature type="compositionally biased region" description="Basic and acidic residues" evidence="1">
    <location>
        <begin position="108"/>
        <end position="124"/>
    </location>
</feature>
<feature type="compositionally biased region" description="Basic and acidic residues" evidence="1">
    <location>
        <begin position="88"/>
        <end position="100"/>
    </location>
</feature>
<keyword evidence="3" id="KW-1185">Reference proteome</keyword>
<dbReference type="Proteomes" id="UP000219338">
    <property type="component" value="Unassembled WGS sequence"/>
</dbReference>
<accession>A0A284RVG2</accession>
<gene>
    <name evidence="2" type="ORF">ARMOST_16189</name>
</gene>
<dbReference type="AlphaFoldDB" id="A0A284RVG2"/>
<evidence type="ECO:0000256" key="1">
    <source>
        <dbReference type="SAM" id="MobiDB-lite"/>
    </source>
</evidence>
<organism evidence="2 3">
    <name type="scientific">Armillaria ostoyae</name>
    <name type="common">Armillaria root rot fungus</name>
    <dbReference type="NCBI Taxonomy" id="47428"/>
    <lineage>
        <taxon>Eukaryota</taxon>
        <taxon>Fungi</taxon>
        <taxon>Dikarya</taxon>
        <taxon>Basidiomycota</taxon>
        <taxon>Agaricomycotina</taxon>
        <taxon>Agaricomycetes</taxon>
        <taxon>Agaricomycetidae</taxon>
        <taxon>Agaricales</taxon>
        <taxon>Marasmiineae</taxon>
        <taxon>Physalacriaceae</taxon>
        <taxon>Armillaria</taxon>
    </lineage>
</organism>
<feature type="region of interest" description="Disordered" evidence="1">
    <location>
        <begin position="33"/>
        <end position="135"/>
    </location>
</feature>
<sequence>MTSYPLLGRVMTLFPEDNQHHVQADSFLARRLPQRCQDHIPRSQQSIDTDRKKTHETETENDDENQDRHGTRRGTARRNRAVLSPWLHEMHHDKTGKDNYDSTSTMAVEDRNDRRGLHDSDEPTARITSPCGVDM</sequence>
<evidence type="ECO:0000313" key="3">
    <source>
        <dbReference type="Proteomes" id="UP000219338"/>
    </source>
</evidence>
<feature type="compositionally biased region" description="Basic and acidic residues" evidence="1">
    <location>
        <begin position="48"/>
        <end position="58"/>
    </location>
</feature>
<feature type="compositionally biased region" description="Basic residues" evidence="1">
    <location>
        <begin position="70"/>
        <end position="80"/>
    </location>
</feature>